<evidence type="ECO:0000313" key="6">
    <source>
        <dbReference type="EMBL" id="CEM43603.1"/>
    </source>
</evidence>
<dbReference type="SUPFAM" id="SSF48403">
    <property type="entry name" value="Ankyrin repeat"/>
    <property type="match status" value="1"/>
</dbReference>
<dbReference type="AlphaFoldDB" id="A0A0G4HHI7"/>
<feature type="repeat" description="ANK" evidence="3">
    <location>
        <begin position="645"/>
        <end position="677"/>
    </location>
</feature>
<protein>
    <submittedName>
        <fullName evidence="6">Uncharacterized protein</fullName>
    </submittedName>
</protein>
<proteinExistence type="predicted"/>
<keyword evidence="4" id="KW-0175">Coiled coil</keyword>
<dbReference type="InterPro" id="IPR002110">
    <property type="entry name" value="Ankyrin_rpt"/>
</dbReference>
<feature type="compositionally biased region" description="Low complexity" evidence="5">
    <location>
        <begin position="12"/>
        <end position="21"/>
    </location>
</feature>
<organism evidence="6">
    <name type="scientific">Chromera velia CCMP2878</name>
    <dbReference type="NCBI Taxonomy" id="1169474"/>
    <lineage>
        <taxon>Eukaryota</taxon>
        <taxon>Sar</taxon>
        <taxon>Alveolata</taxon>
        <taxon>Colpodellida</taxon>
        <taxon>Chromeraceae</taxon>
        <taxon>Chromera</taxon>
    </lineage>
</organism>
<dbReference type="Pfam" id="PF00023">
    <property type="entry name" value="Ank"/>
    <property type="match status" value="1"/>
</dbReference>
<dbReference type="Pfam" id="PF12796">
    <property type="entry name" value="Ank_2"/>
    <property type="match status" value="3"/>
</dbReference>
<feature type="coiled-coil region" evidence="4">
    <location>
        <begin position="196"/>
        <end position="265"/>
    </location>
</feature>
<sequence>MSRADLVPIQPSLSVETSSLSESHHSSEMVSAVSAMSPRSEASEASSPLLQGRTEADKTERMFGDGSSSSVPLEHNCPARHSIGPRERENPPSPAVSISAARRQHTGTANSRQRDGSLLSQVDDVEPESTDGRLLLDSTPLPSSRPPSADGNAPHLPPEYQLSVKALLVQVEERTQERDKHLASLVKEKEGLEGATAGGERELASMTEERDRLRAEKEEIGQRLESMTFEKESAKTATPEREQELASLTVAMERLEAQNTKMKEERVKDDKVFAVAREMMDLLLPPAQAIATRKKKGVDSDLLRNAIEKNDLEKVKCLLRLGATSQMAVFQAALLGRVEILQAFFEEAERKGETINLDVTDSGMTPLFYATWNRHLEAVKFLHGKGAKIDAPISKTPLLVAACLGHISALRLLLQRGAEIPPVGTVMIINRLIGDSIDKDDLEEVKRLFSIGLQKVKAGSPIRIYPSVVCKAASKNRLETLRFFADEGAKMRAQIDVDRPDRFGDTVSNHEPPIVRHGHTFAVEQMMWSTRSTFPWCGPCGPVCCAAVEGHLEAVKLLVKMGTAVDPTVAGERMPLFWAAGRGHLEIVKFLVQEGARRNVKIQIREDVLNLEGWTPLLAAASNGHTEVVAFLCGKGADIDVVDTNGETPVHAAAKNGHRGTVKVLVQLGAKLDTKNKWGQSAAEFLFQSGDAAPVLEKKKQ</sequence>
<dbReference type="InterPro" id="IPR036770">
    <property type="entry name" value="Ankyrin_rpt-contain_sf"/>
</dbReference>
<dbReference type="PROSITE" id="PS50297">
    <property type="entry name" value="ANK_REP_REGION"/>
    <property type="match status" value="5"/>
</dbReference>
<feature type="repeat" description="ANK" evidence="3">
    <location>
        <begin position="571"/>
        <end position="603"/>
    </location>
</feature>
<name>A0A0G4HHI7_9ALVE</name>
<evidence type="ECO:0000256" key="3">
    <source>
        <dbReference type="PROSITE-ProRule" id="PRU00023"/>
    </source>
</evidence>
<reference evidence="6" key="1">
    <citation type="submission" date="2014-11" db="EMBL/GenBank/DDBJ databases">
        <authorList>
            <person name="Otto D Thomas"/>
            <person name="Naeem Raeece"/>
        </authorList>
    </citation>
    <scope>NUCLEOTIDE SEQUENCE</scope>
</reference>
<feature type="repeat" description="ANK" evidence="3">
    <location>
        <begin position="393"/>
        <end position="425"/>
    </location>
</feature>
<dbReference type="Gene3D" id="1.25.40.20">
    <property type="entry name" value="Ankyrin repeat-containing domain"/>
    <property type="match status" value="2"/>
</dbReference>
<feature type="region of interest" description="Disordered" evidence="5">
    <location>
        <begin position="1"/>
        <end position="158"/>
    </location>
</feature>
<accession>A0A0G4HHI7</accession>
<evidence type="ECO:0000256" key="5">
    <source>
        <dbReference type="SAM" id="MobiDB-lite"/>
    </source>
</evidence>
<keyword evidence="1" id="KW-0677">Repeat</keyword>
<feature type="compositionally biased region" description="Low complexity" evidence="5">
    <location>
        <begin position="28"/>
        <end position="48"/>
    </location>
</feature>
<feature type="compositionally biased region" description="Basic and acidic residues" evidence="5">
    <location>
        <begin position="54"/>
        <end position="63"/>
    </location>
</feature>
<dbReference type="PhylomeDB" id="A0A0G4HHI7"/>
<dbReference type="PROSITE" id="PS50088">
    <property type="entry name" value="ANK_REPEAT"/>
    <property type="match status" value="5"/>
</dbReference>
<dbReference type="GO" id="GO:0085020">
    <property type="term" value="P:protein K6-linked ubiquitination"/>
    <property type="evidence" value="ECO:0007669"/>
    <property type="project" value="TreeGrafter"/>
</dbReference>
<dbReference type="PANTHER" id="PTHR24171">
    <property type="entry name" value="ANKYRIN REPEAT DOMAIN-CONTAINING PROTEIN 39-RELATED"/>
    <property type="match status" value="1"/>
</dbReference>
<gene>
    <name evidence="6" type="ORF">Cvel_6882</name>
</gene>
<dbReference type="GO" id="GO:0004842">
    <property type="term" value="F:ubiquitin-protein transferase activity"/>
    <property type="evidence" value="ECO:0007669"/>
    <property type="project" value="TreeGrafter"/>
</dbReference>
<feature type="repeat" description="ANK" evidence="3">
    <location>
        <begin position="362"/>
        <end position="394"/>
    </location>
</feature>
<evidence type="ECO:0000256" key="2">
    <source>
        <dbReference type="ARBA" id="ARBA00023043"/>
    </source>
</evidence>
<keyword evidence="2 3" id="KW-0040">ANK repeat</keyword>
<evidence type="ECO:0000256" key="4">
    <source>
        <dbReference type="SAM" id="Coils"/>
    </source>
</evidence>
<dbReference type="VEuPathDB" id="CryptoDB:Cvel_6882"/>
<dbReference type="EMBL" id="CDMZ01002724">
    <property type="protein sequence ID" value="CEM43603.1"/>
    <property type="molecule type" value="Genomic_DNA"/>
</dbReference>
<dbReference type="SMART" id="SM00248">
    <property type="entry name" value="ANK"/>
    <property type="match status" value="8"/>
</dbReference>
<dbReference type="PRINTS" id="PR01415">
    <property type="entry name" value="ANKYRIN"/>
</dbReference>
<evidence type="ECO:0000256" key="1">
    <source>
        <dbReference type="ARBA" id="ARBA00022737"/>
    </source>
</evidence>
<feature type="repeat" description="ANK" evidence="3">
    <location>
        <begin position="612"/>
        <end position="644"/>
    </location>
</feature>
<dbReference type="PANTHER" id="PTHR24171:SF8">
    <property type="entry name" value="BRCA1-ASSOCIATED RING DOMAIN PROTEIN 1"/>
    <property type="match status" value="1"/>
</dbReference>